<sequence>MPLFLLRQPTVTAAGDAQQSWSVLWVAYYKPGSMPVRCRNHTGAELKKSSPSSSASRLDCCLVADFHELRISGMKPRRSAVPSATQSTPIASVSQHCSGPFALNAEPERAFRFSSAFERVRTQGTSAISGGRNLIENITHQGLQCPGGWKRYLTCLGYTETPANDKLSSRKFTRRLRDSKPSSNDIETALNLPRREGSGSNVPALSRTLNRTFGSDSSIC</sequence>
<dbReference type="EMBL" id="JARIHO010000092">
    <property type="protein sequence ID" value="KAJ7306696.1"/>
    <property type="molecule type" value="Genomic_DNA"/>
</dbReference>
<dbReference type="Proteomes" id="UP001218218">
    <property type="component" value="Unassembled WGS sequence"/>
</dbReference>
<protein>
    <submittedName>
        <fullName evidence="2">Uncharacterized protein</fullName>
    </submittedName>
</protein>
<proteinExistence type="predicted"/>
<accession>A0AAD6Z4A3</accession>
<feature type="region of interest" description="Disordered" evidence="1">
    <location>
        <begin position="172"/>
        <end position="203"/>
    </location>
</feature>
<evidence type="ECO:0000256" key="1">
    <source>
        <dbReference type="SAM" id="MobiDB-lite"/>
    </source>
</evidence>
<evidence type="ECO:0000313" key="3">
    <source>
        <dbReference type="Proteomes" id="UP001218218"/>
    </source>
</evidence>
<comment type="caution">
    <text evidence="2">The sequence shown here is derived from an EMBL/GenBank/DDBJ whole genome shotgun (WGS) entry which is preliminary data.</text>
</comment>
<reference evidence="2" key="1">
    <citation type="submission" date="2023-03" db="EMBL/GenBank/DDBJ databases">
        <title>Massive genome expansion in bonnet fungi (Mycena s.s.) driven by repeated elements and novel gene families across ecological guilds.</title>
        <authorList>
            <consortium name="Lawrence Berkeley National Laboratory"/>
            <person name="Harder C.B."/>
            <person name="Miyauchi S."/>
            <person name="Viragh M."/>
            <person name="Kuo A."/>
            <person name="Thoen E."/>
            <person name="Andreopoulos B."/>
            <person name="Lu D."/>
            <person name="Skrede I."/>
            <person name="Drula E."/>
            <person name="Henrissat B."/>
            <person name="Morin E."/>
            <person name="Kohler A."/>
            <person name="Barry K."/>
            <person name="LaButti K."/>
            <person name="Morin E."/>
            <person name="Salamov A."/>
            <person name="Lipzen A."/>
            <person name="Mereny Z."/>
            <person name="Hegedus B."/>
            <person name="Baldrian P."/>
            <person name="Stursova M."/>
            <person name="Weitz H."/>
            <person name="Taylor A."/>
            <person name="Grigoriev I.V."/>
            <person name="Nagy L.G."/>
            <person name="Martin F."/>
            <person name="Kauserud H."/>
        </authorList>
    </citation>
    <scope>NUCLEOTIDE SEQUENCE</scope>
    <source>
        <strain evidence="2">CBHHK002</strain>
    </source>
</reference>
<name>A0AAD6Z4A3_9AGAR</name>
<evidence type="ECO:0000313" key="2">
    <source>
        <dbReference type="EMBL" id="KAJ7306696.1"/>
    </source>
</evidence>
<organism evidence="2 3">
    <name type="scientific">Mycena albidolilacea</name>
    <dbReference type="NCBI Taxonomy" id="1033008"/>
    <lineage>
        <taxon>Eukaryota</taxon>
        <taxon>Fungi</taxon>
        <taxon>Dikarya</taxon>
        <taxon>Basidiomycota</taxon>
        <taxon>Agaricomycotina</taxon>
        <taxon>Agaricomycetes</taxon>
        <taxon>Agaricomycetidae</taxon>
        <taxon>Agaricales</taxon>
        <taxon>Marasmiineae</taxon>
        <taxon>Mycenaceae</taxon>
        <taxon>Mycena</taxon>
    </lineage>
</organism>
<keyword evidence="3" id="KW-1185">Reference proteome</keyword>
<gene>
    <name evidence="2" type="ORF">DFH08DRAFT_824650</name>
</gene>
<dbReference type="AlphaFoldDB" id="A0AAD6Z4A3"/>